<sequence>MKLAPLFYGLTTGLLVGASTVLMTTPKSGMEVRSSLKSTSNDFRDKLSDIKLQLADVKSSINNLTNSSKEVVPSTIEDLKSSIAQWKNETAPLQAHLQAEISSIQEAMADLESKLPKKKEATI</sequence>
<protein>
    <submittedName>
        <fullName evidence="2">Gas vesicle protein</fullName>
    </submittedName>
</protein>
<feature type="coiled-coil region" evidence="1">
    <location>
        <begin position="94"/>
        <end position="121"/>
    </location>
</feature>
<dbReference type="PANTHER" id="PTHR35792">
    <property type="entry name" value="GENERAL STRESS PROTEIN"/>
    <property type="match status" value="1"/>
</dbReference>
<dbReference type="PANTHER" id="PTHR35792:SF3">
    <property type="entry name" value="IG HYPOTHETICAL 17707"/>
    <property type="match status" value="1"/>
</dbReference>
<keyword evidence="3" id="KW-1185">Reference proteome</keyword>
<evidence type="ECO:0000256" key="1">
    <source>
        <dbReference type="SAM" id="Coils"/>
    </source>
</evidence>
<dbReference type="RefSeq" id="WP_093538599.1">
    <property type="nucleotide sequence ID" value="NZ_CP183885.1"/>
</dbReference>
<dbReference type="InterPro" id="IPR052928">
    <property type="entry name" value="Desiccation-related_membrane"/>
</dbReference>
<dbReference type="InterPro" id="IPR024623">
    <property type="entry name" value="YtxH"/>
</dbReference>
<evidence type="ECO:0000313" key="3">
    <source>
        <dbReference type="Proteomes" id="UP000198734"/>
    </source>
</evidence>
<dbReference type="Proteomes" id="UP000198734">
    <property type="component" value="Unassembled WGS sequence"/>
</dbReference>
<gene>
    <name evidence="2" type="ORF">SAMN05421670_0270</name>
</gene>
<keyword evidence="1" id="KW-0175">Coiled coil</keyword>
<dbReference type="EMBL" id="FOXU01000012">
    <property type="protein sequence ID" value="SFQ77484.1"/>
    <property type="molecule type" value="Genomic_DNA"/>
</dbReference>
<organism evidence="2 3">
    <name type="scientific">Psychrobacillus psychrotolerans</name>
    <dbReference type="NCBI Taxonomy" id="126156"/>
    <lineage>
        <taxon>Bacteria</taxon>
        <taxon>Bacillati</taxon>
        <taxon>Bacillota</taxon>
        <taxon>Bacilli</taxon>
        <taxon>Bacillales</taxon>
        <taxon>Bacillaceae</taxon>
        <taxon>Psychrobacillus</taxon>
    </lineage>
</organism>
<name>A0A1I6B995_9BACI</name>
<dbReference type="AlphaFoldDB" id="A0A1I6B995"/>
<dbReference type="OrthoDB" id="2989636at2"/>
<reference evidence="3" key="1">
    <citation type="submission" date="2016-10" db="EMBL/GenBank/DDBJ databases">
        <authorList>
            <person name="Varghese N."/>
            <person name="Submissions S."/>
        </authorList>
    </citation>
    <scope>NUCLEOTIDE SEQUENCE [LARGE SCALE GENOMIC DNA]</scope>
    <source>
        <strain evidence="3">DSM 11706</strain>
    </source>
</reference>
<evidence type="ECO:0000313" key="2">
    <source>
        <dbReference type="EMBL" id="SFQ77484.1"/>
    </source>
</evidence>
<accession>A0A1I6B995</accession>
<dbReference type="STRING" id="126156.SAMN05421670_0270"/>
<proteinExistence type="predicted"/>
<dbReference type="Pfam" id="PF12732">
    <property type="entry name" value="YtxH"/>
    <property type="match status" value="1"/>
</dbReference>